<reference evidence="2 3" key="1">
    <citation type="journal article" date="2018" name="IMA Fungus">
        <title>IMA Genome-F 9: Draft genome sequence of Annulohypoxylon stygium, Aspergillus mulundensis, Berkeleyomyces basicola (syn. Thielaviopsis basicola), Ceratocystis smalleyi, two Cercospora beticola strains, Coleophoma cylindrospora, Fusarium fracticaudum, Phialophora cf. hyalina, and Morchella septimelata.</title>
        <authorList>
            <person name="Wingfield B.D."/>
            <person name="Bills G.F."/>
            <person name="Dong Y."/>
            <person name="Huang W."/>
            <person name="Nel W.J."/>
            <person name="Swalarsk-Parry B.S."/>
            <person name="Vaghefi N."/>
            <person name="Wilken P.M."/>
            <person name="An Z."/>
            <person name="de Beer Z.W."/>
            <person name="De Vos L."/>
            <person name="Chen L."/>
            <person name="Duong T.A."/>
            <person name="Gao Y."/>
            <person name="Hammerbacher A."/>
            <person name="Kikkert J.R."/>
            <person name="Li Y."/>
            <person name="Li H."/>
            <person name="Li K."/>
            <person name="Li Q."/>
            <person name="Liu X."/>
            <person name="Ma X."/>
            <person name="Naidoo K."/>
            <person name="Pethybridge S.J."/>
            <person name="Sun J."/>
            <person name="Steenkamp E.T."/>
            <person name="van der Nest M.A."/>
            <person name="van Wyk S."/>
            <person name="Wingfield M.J."/>
            <person name="Xiong C."/>
            <person name="Yue Q."/>
            <person name="Zhang X."/>
        </authorList>
    </citation>
    <scope>NUCLEOTIDE SEQUENCE [LARGE SCALE GENOMIC DNA]</scope>
    <source>
        <strain evidence="2 3">BP 5553</strain>
    </source>
</reference>
<keyword evidence="3" id="KW-1185">Reference proteome</keyword>
<sequence length="80" mass="8871">MSKLTAKLVYTILFSIDIGLAFSSTSYITGYVECWNDKNTQCDKVGSVGHLPGNRDGVRLNWYVGSNVDCCSDKARERDS</sequence>
<evidence type="ECO:0008006" key="4">
    <source>
        <dbReference type="Google" id="ProtNLM"/>
    </source>
</evidence>
<comment type="caution">
    <text evidence="2">The sequence shown here is derived from an EMBL/GenBank/DDBJ whole genome shotgun (WGS) entry which is preliminary data.</text>
</comment>
<proteinExistence type="predicted"/>
<dbReference type="Proteomes" id="UP000254866">
    <property type="component" value="Unassembled WGS sequence"/>
</dbReference>
<dbReference type="EMBL" id="NPIC01000002">
    <property type="protein sequence ID" value="RDL38850.1"/>
    <property type="molecule type" value="Genomic_DNA"/>
</dbReference>
<dbReference type="GeneID" id="43596039"/>
<feature type="signal peptide" evidence="1">
    <location>
        <begin position="1"/>
        <end position="21"/>
    </location>
</feature>
<feature type="chain" id="PRO_5016771140" description="Secreted protein" evidence="1">
    <location>
        <begin position="22"/>
        <end position="80"/>
    </location>
</feature>
<keyword evidence="1" id="KW-0732">Signal</keyword>
<gene>
    <name evidence="2" type="ORF">BP5553_03190</name>
</gene>
<protein>
    <recommendedName>
        <fullName evidence="4">Secreted protein</fullName>
    </recommendedName>
</protein>
<accession>A0A370TTK2</accession>
<evidence type="ECO:0000256" key="1">
    <source>
        <dbReference type="SAM" id="SignalP"/>
    </source>
</evidence>
<evidence type="ECO:0000313" key="2">
    <source>
        <dbReference type="EMBL" id="RDL38850.1"/>
    </source>
</evidence>
<evidence type="ECO:0000313" key="3">
    <source>
        <dbReference type="Proteomes" id="UP000254866"/>
    </source>
</evidence>
<name>A0A370TTK2_9HELO</name>
<dbReference type="RefSeq" id="XP_031871506.1">
    <property type="nucleotide sequence ID" value="XM_032011813.1"/>
</dbReference>
<dbReference type="AlphaFoldDB" id="A0A370TTK2"/>
<organism evidence="2 3">
    <name type="scientific">Venustampulla echinocandica</name>
    <dbReference type="NCBI Taxonomy" id="2656787"/>
    <lineage>
        <taxon>Eukaryota</taxon>
        <taxon>Fungi</taxon>
        <taxon>Dikarya</taxon>
        <taxon>Ascomycota</taxon>
        <taxon>Pezizomycotina</taxon>
        <taxon>Leotiomycetes</taxon>
        <taxon>Helotiales</taxon>
        <taxon>Pleuroascaceae</taxon>
        <taxon>Venustampulla</taxon>
    </lineage>
</organism>